<proteinExistence type="predicted"/>
<feature type="non-terminal residue" evidence="1">
    <location>
        <position position="1"/>
    </location>
</feature>
<evidence type="ECO:0000313" key="1">
    <source>
        <dbReference type="EMBL" id="OLP20507.1"/>
    </source>
</evidence>
<keyword evidence="2" id="KW-1185">Reference proteome</keyword>
<comment type="caution">
    <text evidence="1">The sequence shown here is derived from an EMBL/GenBank/DDBJ whole genome shotgun (WGS) entry which is preliminary data.</text>
</comment>
<feature type="non-terminal residue" evidence="1">
    <location>
        <position position="39"/>
    </location>
</feature>
<gene>
    <name evidence="1" type="ORF">AK812_SmicGene49034</name>
</gene>
<reference evidence="1 2" key="1">
    <citation type="submission" date="2016-02" db="EMBL/GenBank/DDBJ databases">
        <title>Genome analysis of coral dinoflagellate symbionts highlights evolutionary adaptations to a symbiotic lifestyle.</title>
        <authorList>
            <person name="Aranda M."/>
            <person name="Li Y."/>
            <person name="Liew Y.J."/>
            <person name="Baumgarten S."/>
            <person name="Simakov O."/>
            <person name="Wilson M."/>
            <person name="Piel J."/>
            <person name="Ashoor H."/>
            <person name="Bougouffa S."/>
            <person name="Bajic V.B."/>
            <person name="Ryu T."/>
            <person name="Ravasi T."/>
            <person name="Bayer T."/>
            <person name="Micklem G."/>
            <person name="Kim H."/>
            <person name="Bhak J."/>
            <person name="Lajeunesse T.C."/>
            <person name="Voolstra C.R."/>
        </authorList>
    </citation>
    <scope>NUCLEOTIDE SEQUENCE [LARGE SCALE GENOMIC DNA]</scope>
    <source>
        <strain evidence="1 2">CCMP2467</strain>
    </source>
</reference>
<dbReference type="Proteomes" id="UP000186817">
    <property type="component" value="Unassembled WGS sequence"/>
</dbReference>
<organism evidence="1 2">
    <name type="scientific">Symbiodinium microadriaticum</name>
    <name type="common">Dinoflagellate</name>
    <name type="synonym">Zooxanthella microadriatica</name>
    <dbReference type="NCBI Taxonomy" id="2951"/>
    <lineage>
        <taxon>Eukaryota</taxon>
        <taxon>Sar</taxon>
        <taxon>Alveolata</taxon>
        <taxon>Dinophyceae</taxon>
        <taxon>Suessiales</taxon>
        <taxon>Symbiodiniaceae</taxon>
        <taxon>Symbiodinium</taxon>
    </lineage>
</organism>
<protein>
    <submittedName>
        <fullName evidence="1">Uncharacterized protein</fullName>
    </submittedName>
</protein>
<accession>A0A1Q8ZK36</accession>
<dbReference type="EMBL" id="LSRX01009649">
    <property type="protein sequence ID" value="OLP20507.1"/>
    <property type="molecule type" value="Genomic_DNA"/>
</dbReference>
<sequence>FSRSTPRAALGGQAAARCPLGRLGASWHQQLCSRCCGPL</sequence>
<name>A0A1Q8ZK36_SYMMI</name>
<evidence type="ECO:0000313" key="2">
    <source>
        <dbReference type="Proteomes" id="UP000186817"/>
    </source>
</evidence>
<dbReference type="AlphaFoldDB" id="A0A1Q8ZK36"/>